<feature type="compositionally biased region" description="Low complexity" evidence="3">
    <location>
        <begin position="126"/>
        <end position="142"/>
    </location>
</feature>
<dbReference type="GO" id="GO:0019900">
    <property type="term" value="F:kinase binding"/>
    <property type="evidence" value="ECO:0007669"/>
    <property type="project" value="InterPro"/>
</dbReference>
<feature type="domain" description="EF-hand" evidence="4">
    <location>
        <begin position="257"/>
        <end position="292"/>
    </location>
</feature>
<dbReference type="AlphaFoldDB" id="A0A6S9REP2"/>
<accession>A0A6S9REP2</accession>
<dbReference type="PRINTS" id="PR00450">
    <property type="entry name" value="RECOVERIN"/>
</dbReference>
<feature type="domain" description="EF-hand" evidence="4">
    <location>
        <begin position="293"/>
        <end position="328"/>
    </location>
</feature>
<proteinExistence type="predicted"/>
<feature type="region of interest" description="Disordered" evidence="3">
    <location>
        <begin position="111"/>
        <end position="142"/>
    </location>
</feature>
<dbReference type="SUPFAM" id="SSF47473">
    <property type="entry name" value="EF-hand"/>
    <property type="match status" value="1"/>
</dbReference>
<dbReference type="GO" id="GO:0005509">
    <property type="term" value="F:calcium ion binding"/>
    <property type="evidence" value="ECO:0007669"/>
    <property type="project" value="InterPro"/>
</dbReference>
<reference evidence="5" key="1">
    <citation type="submission" date="2021-01" db="EMBL/GenBank/DDBJ databases">
        <authorList>
            <person name="Corre E."/>
            <person name="Pelletier E."/>
            <person name="Niang G."/>
            <person name="Scheremetjew M."/>
            <person name="Finn R."/>
            <person name="Kale V."/>
            <person name="Holt S."/>
            <person name="Cochrane G."/>
            <person name="Meng A."/>
            <person name="Brown T."/>
            <person name="Cohen L."/>
        </authorList>
    </citation>
    <scope>NUCLEOTIDE SEQUENCE</scope>
    <source>
        <strain evidence="5">CCMP645</strain>
    </source>
</reference>
<dbReference type="InterPro" id="IPR018247">
    <property type="entry name" value="EF_Hand_1_Ca_BS"/>
</dbReference>
<name>A0A6S9REP2_CHRCT</name>
<evidence type="ECO:0000313" key="5">
    <source>
        <dbReference type="EMBL" id="CAE0752992.1"/>
    </source>
</evidence>
<dbReference type="InterPro" id="IPR011992">
    <property type="entry name" value="EF-hand-dom_pair"/>
</dbReference>
<feature type="compositionally biased region" description="Polar residues" evidence="3">
    <location>
        <begin position="115"/>
        <end position="125"/>
    </location>
</feature>
<protein>
    <recommendedName>
        <fullName evidence="4">EF-hand domain-containing protein</fullName>
    </recommendedName>
</protein>
<dbReference type="CDD" id="cd00051">
    <property type="entry name" value="EFh"/>
    <property type="match status" value="1"/>
</dbReference>
<dbReference type="PANTHER" id="PTHR23056:SF110">
    <property type="entry name" value="CALMODULIN"/>
    <property type="match status" value="1"/>
</dbReference>
<dbReference type="EMBL" id="HBIZ01009516">
    <property type="protein sequence ID" value="CAE0752992.1"/>
    <property type="molecule type" value="Transcribed_RNA"/>
</dbReference>
<evidence type="ECO:0000259" key="4">
    <source>
        <dbReference type="PROSITE" id="PS50222"/>
    </source>
</evidence>
<sequence length="397" mass="44071">MWKPPTLDTFPTINLSGRLPERRRSGAGLSERPGVFKLDSPRLQAGTGGTRFLKSEISPRPKRLSPRLEPLAACTRSSSSFKQSHISTPTRTAAAAPDDILDQSLFLKRRSSSRLTPSARTGGSTSVLLPPLASPRRPSESLLPCAITPRGFARDAALRDGAEHDAHVGGHTSSACRSHGSGRGNGRAPGRAPPHSHTYSPKLDHERMQALLKETAMTRTELFRLFNRFKALCKMSGTPGAIDKKTFKEGVSSLAFEDDAFVDRIFKLLDEDGSGTVEWKEFVNAVNALETGSPFDKLNFCFRVYDRDNNKSIEREELQHMFTEMLMFDATIDKTERAVEVTDALQELIDDFVNSIYDSIDADRSESLEFDEVAEAINQRKISDVWEVFGRTLVRNP</sequence>
<dbReference type="Gene3D" id="1.10.238.10">
    <property type="entry name" value="EF-hand"/>
    <property type="match status" value="1"/>
</dbReference>
<feature type="region of interest" description="Disordered" evidence="3">
    <location>
        <begin position="163"/>
        <end position="202"/>
    </location>
</feature>
<dbReference type="PROSITE" id="PS00018">
    <property type="entry name" value="EF_HAND_1"/>
    <property type="match status" value="2"/>
</dbReference>
<evidence type="ECO:0000256" key="1">
    <source>
        <dbReference type="ARBA" id="ARBA00022737"/>
    </source>
</evidence>
<dbReference type="PANTHER" id="PTHR23056">
    <property type="entry name" value="CALCINEURIN B"/>
    <property type="match status" value="1"/>
</dbReference>
<dbReference type="InterPro" id="IPR045198">
    <property type="entry name" value="CNBL1-10"/>
</dbReference>
<dbReference type="GO" id="GO:0019722">
    <property type="term" value="P:calcium-mediated signaling"/>
    <property type="evidence" value="ECO:0007669"/>
    <property type="project" value="InterPro"/>
</dbReference>
<keyword evidence="2" id="KW-0106">Calcium</keyword>
<dbReference type="EMBL" id="HBIZ01009517">
    <property type="protein sequence ID" value="CAE0752993.1"/>
    <property type="molecule type" value="Transcribed_RNA"/>
</dbReference>
<evidence type="ECO:0000256" key="3">
    <source>
        <dbReference type="SAM" id="MobiDB-lite"/>
    </source>
</evidence>
<dbReference type="Pfam" id="PF13499">
    <property type="entry name" value="EF-hand_7"/>
    <property type="match status" value="1"/>
</dbReference>
<gene>
    <name evidence="5" type="ORF">PCAR00345_LOCUS5579</name>
    <name evidence="6" type="ORF">PCAR00345_LOCUS5580</name>
</gene>
<organism evidence="5">
    <name type="scientific">Chrysotila carterae</name>
    <name type="common">Marine alga</name>
    <name type="synonym">Syracosphaera carterae</name>
    <dbReference type="NCBI Taxonomy" id="13221"/>
    <lineage>
        <taxon>Eukaryota</taxon>
        <taxon>Haptista</taxon>
        <taxon>Haptophyta</taxon>
        <taxon>Prymnesiophyceae</taxon>
        <taxon>Isochrysidales</taxon>
        <taxon>Isochrysidaceae</taxon>
        <taxon>Chrysotila</taxon>
    </lineage>
</organism>
<feature type="region of interest" description="Disordered" evidence="3">
    <location>
        <begin position="1"/>
        <end position="50"/>
    </location>
</feature>
<keyword evidence="1" id="KW-0677">Repeat</keyword>
<evidence type="ECO:0000313" key="6">
    <source>
        <dbReference type="EMBL" id="CAE0752993.1"/>
    </source>
</evidence>
<dbReference type="SMART" id="SM00054">
    <property type="entry name" value="EFh"/>
    <property type="match status" value="3"/>
</dbReference>
<dbReference type="InterPro" id="IPR002048">
    <property type="entry name" value="EF_hand_dom"/>
</dbReference>
<dbReference type="PROSITE" id="PS50222">
    <property type="entry name" value="EF_HAND_2"/>
    <property type="match status" value="2"/>
</dbReference>
<evidence type="ECO:0000256" key="2">
    <source>
        <dbReference type="ARBA" id="ARBA00022837"/>
    </source>
</evidence>